<name>A0ABD2PMB9_9PLAT</name>
<evidence type="ECO:0000313" key="1">
    <source>
        <dbReference type="EMBL" id="KAL3308678.1"/>
    </source>
</evidence>
<dbReference type="AlphaFoldDB" id="A0ABD2PMB9"/>
<organism evidence="1 2">
    <name type="scientific">Cichlidogyrus casuarinus</name>
    <dbReference type="NCBI Taxonomy" id="1844966"/>
    <lineage>
        <taxon>Eukaryota</taxon>
        <taxon>Metazoa</taxon>
        <taxon>Spiralia</taxon>
        <taxon>Lophotrochozoa</taxon>
        <taxon>Platyhelminthes</taxon>
        <taxon>Monogenea</taxon>
        <taxon>Monopisthocotylea</taxon>
        <taxon>Dactylogyridea</taxon>
        <taxon>Ancyrocephalidae</taxon>
        <taxon>Cichlidogyrus</taxon>
    </lineage>
</organism>
<sequence>MSCFNTDLKTAMGNWKKGPLLVGGNFNCKIGYDVRNEYLKVRGAFCDNVSTSINGEKLLDFALSHDLVITHSLFHGYQTKVDRKKTWPDKSALSEPEVANKFQEAVEKSAAEQSITSVEDLHKVITKAELILPRTNIPSKAAKPAVSPRRSPSTRILGLVRWIY</sequence>
<keyword evidence="2" id="KW-1185">Reference proteome</keyword>
<comment type="caution">
    <text evidence="1">The sequence shown here is derived from an EMBL/GenBank/DDBJ whole genome shotgun (WGS) entry which is preliminary data.</text>
</comment>
<evidence type="ECO:0000313" key="2">
    <source>
        <dbReference type="Proteomes" id="UP001626550"/>
    </source>
</evidence>
<dbReference type="EMBL" id="JBJKFK010004876">
    <property type="protein sequence ID" value="KAL3308678.1"/>
    <property type="molecule type" value="Genomic_DNA"/>
</dbReference>
<accession>A0ABD2PMB9</accession>
<protein>
    <submittedName>
        <fullName evidence="1">Uncharacterized protein</fullName>
    </submittedName>
</protein>
<gene>
    <name evidence="1" type="ORF">Ciccas_012786</name>
</gene>
<reference evidence="1 2" key="1">
    <citation type="submission" date="2024-11" db="EMBL/GenBank/DDBJ databases">
        <title>Adaptive evolution of stress response genes in parasites aligns with host niche diversity.</title>
        <authorList>
            <person name="Hahn C."/>
            <person name="Resl P."/>
        </authorList>
    </citation>
    <scope>NUCLEOTIDE SEQUENCE [LARGE SCALE GENOMIC DNA]</scope>
    <source>
        <strain evidence="1">EGGRZ-B1_66</strain>
        <tissue evidence="1">Body</tissue>
    </source>
</reference>
<proteinExistence type="predicted"/>
<dbReference type="Proteomes" id="UP001626550">
    <property type="component" value="Unassembled WGS sequence"/>
</dbReference>